<evidence type="ECO:0000313" key="1">
    <source>
        <dbReference type="EMBL" id="HIU91756.1"/>
    </source>
</evidence>
<sequence length="257" mass="29666">MKRKAILKPQNPEKNVISEIDKFVENFISKVKPKDETTAREALPEIIKQSEKLKIKDDIEATELFLNQITPKNKEFLLCRGISILAENMNKIETKVKDPEKSYKILGFLSQDNEKLLPKLLDNSEKLKIGKVSHINSYLVSLNDKKFNFAFFDVLPSLQKYENVLKIKNSTQIADIMEHINPETSNVIELVAKNAEKFNIDDYSELILSINAENKSNASFIFENWKKLGIEKAEDCENFKNLLNKEYGELLKIIENK</sequence>
<dbReference type="AlphaFoldDB" id="A0A9D1MZ60"/>
<accession>A0A9D1MZ60</accession>
<organism evidence="1 2">
    <name type="scientific">Candidatus Limenecus avicola</name>
    <dbReference type="NCBI Taxonomy" id="2840847"/>
    <lineage>
        <taxon>Bacteria</taxon>
        <taxon>Bacillati</taxon>
        <taxon>Bacillota</taxon>
        <taxon>Clostridia</taxon>
        <taxon>Eubacteriales</taxon>
        <taxon>Clostridiaceae</taxon>
        <taxon>Clostridiaceae incertae sedis</taxon>
        <taxon>Candidatus Limenecus</taxon>
    </lineage>
</organism>
<evidence type="ECO:0000313" key="2">
    <source>
        <dbReference type="Proteomes" id="UP000886748"/>
    </source>
</evidence>
<reference evidence="1" key="2">
    <citation type="journal article" date="2021" name="PeerJ">
        <title>Extensive microbial diversity within the chicken gut microbiome revealed by metagenomics and culture.</title>
        <authorList>
            <person name="Gilroy R."/>
            <person name="Ravi A."/>
            <person name="Getino M."/>
            <person name="Pursley I."/>
            <person name="Horton D.L."/>
            <person name="Alikhan N.F."/>
            <person name="Baker D."/>
            <person name="Gharbi K."/>
            <person name="Hall N."/>
            <person name="Watson M."/>
            <person name="Adriaenssens E.M."/>
            <person name="Foster-Nyarko E."/>
            <person name="Jarju S."/>
            <person name="Secka A."/>
            <person name="Antonio M."/>
            <person name="Oren A."/>
            <person name="Chaudhuri R.R."/>
            <person name="La Ragione R."/>
            <person name="Hildebrand F."/>
            <person name="Pallen M.J."/>
        </authorList>
    </citation>
    <scope>NUCLEOTIDE SEQUENCE</scope>
    <source>
        <strain evidence="1">CHK154-7741</strain>
    </source>
</reference>
<comment type="caution">
    <text evidence="1">The sequence shown here is derived from an EMBL/GenBank/DDBJ whole genome shotgun (WGS) entry which is preliminary data.</text>
</comment>
<proteinExistence type="predicted"/>
<gene>
    <name evidence="1" type="ORF">IAD26_01330</name>
</gene>
<protein>
    <submittedName>
        <fullName evidence="1">Uncharacterized protein</fullName>
    </submittedName>
</protein>
<dbReference type="Proteomes" id="UP000886748">
    <property type="component" value="Unassembled WGS sequence"/>
</dbReference>
<name>A0A9D1MZ60_9CLOT</name>
<reference evidence="1" key="1">
    <citation type="submission" date="2020-10" db="EMBL/GenBank/DDBJ databases">
        <authorList>
            <person name="Gilroy R."/>
        </authorList>
    </citation>
    <scope>NUCLEOTIDE SEQUENCE</scope>
    <source>
        <strain evidence="1">CHK154-7741</strain>
    </source>
</reference>
<dbReference type="EMBL" id="DVOD01000013">
    <property type="protein sequence ID" value="HIU91756.1"/>
    <property type="molecule type" value="Genomic_DNA"/>
</dbReference>